<protein>
    <submittedName>
        <fullName evidence="1">Uncharacterized protein</fullName>
    </submittedName>
</protein>
<proteinExistence type="predicted"/>
<dbReference type="AlphaFoldDB" id="A0AAN9PKK6"/>
<reference evidence="1 2" key="1">
    <citation type="submission" date="2024-01" db="EMBL/GenBank/DDBJ databases">
        <title>The genomes of 5 underutilized Papilionoideae crops provide insights into root nodulation and disease resistance.</title>
        <authorList>
            <person name="Yuan L."/>
        </authorList>
    </citation>
    <scope>NUCLEOTIDE SEQUENCE [LARGE SCALE GENOMIC DNA]</scope>
    <source>
        <strain evidence="1">LY-2023</strain>
        <tissue evidence="1">Leaf</tissue>
    </source>
</reference>
<keyword evidence="2" id="KW-1185">Reference proteome</keyword>
<evidence type="ECO:0000313" key="2">
    <source>
        <dbReference type="Proteomes" id="UP001359559"/>
    </source>
</evidence>
<comment type="caution">
    <text evidence="1">The sequence shown here is derived from an EMBL/GenBank/DDBJ whole genome shotgun (WGS) entry which is preliminary data.</text>
</comment>
<name>A0AAN9PKK6_CLITE</name>
<dbReference type="EMBL" id="JAYKXN010000003">
    <property type="protein sequence ID" value="KAK7300662.1"/>
    <property type="molecule type" value="Genomic_DNA"/>
</dbReference>
<evidence type="ECO:0000313" key="1">
    <source>
        <dbReference type="EMBL" id="KAK7300662.1"/>
    </source>
</evidence>
<gene>
    <name evidence="1" type="ORF">RJT34_11510</name>
</gene>
<dbReference type="Proteomes" id="UP001359559">
    <property type="component" value="Unassembled WGS sequence"/>
</dbReference>
<sequence>MSCNEVMRYSEFWSFVVLTYYHVELSHYDILYHIELWCYVIACFLINLSAHNVHECHLILVRQELLKSPY</sequence>
<accession>A0AAN9PKK6</accession>
<organism evidence="1 2">
    <name type="scientific">Clitoria ternatea</name>
    <name type="common">Butterfly pea</name>
    <dbReference type="NCBI Taxonomy" id="43366"/>
    <lineage>
        <taxon>Eukaryota</taxon>
        <taxon>Viridiplantae</taxon>
        <taxon>Streptophyta</taxon>
        <taxon>Embryophyta</taxon>
        <taxon>Tracheophyta</taxon>
        <taxon>Spermatophyta</taxon>
        <taxon>Magnoliopsida</taxon>
        <taxon>eudicotyledons</taxon>
        <taxon>Gunneridae</taxon>
        <taxon>Pentapetalae</taxon>
        <taxon>rosids</taxon>
        <taxon>fabids</taxon>
        <taxon>Fabales</taxon>
        <taxon>Fabaceae</taxon>
        <taxon>Papilionoideae</taxon>
        <taxon>50 kb inversion clade</taxon>
        <taxon>NPAAA clade</taxon>
        <taxon>indigoferoid/millettioid clade</taxon>
        <taxon>Phaseoleae</taxon>
        <taxon>Clitoria</taxon>
    </lineage>
</organism>